<dbReference type="Proteomes" id="UP001388673">
    <property type="component" value="Unassembled WGS sequence"/>
</dbReference>
<protein>
    <recommendedName>
        <fullName evidence="4">NADP-dependent oxidoreductase domain-containing protein</fullName>
    </recommendedName>
</protein>
<evidence type="ECO:0000256" key="2">
    <source>
        <dbReference type="PIRSR" id="PIRSR000097-2"/>
    </source>
</evidence>
<accession>A0AAW0YJR1</accession>
<dbReference type="GeneID" id="92183350"/>
<dbReference type="GO" id="GO:0016491">
    <property type="term" value="F:oxidoreductase activity"/>
    <property type="evidence" value="ECO:0007669"/>
    <property type="project" value="InterPro"/>
</dbReference>
<dbReference type="Gene3D" id="3.20.20.100">
    <property type="entry name" value="NADP-dependent oxidoreductase domain"/>
    <property type="match status" value="1"/>
</dbReference>
<evidence type="ECO:0000313" key="5">
    <source>
        <dbReference type="EMBL" id="KAK8845379.1"/>
    </source>
</evidence>
<comment type="caution">
    <text evidence="5">The sequence shown here is derived from an EMBL/GenBank/DDBJ whole genome shotgun (WGS) entry which is preliminary data.</text>
</comment>
<dbReference type="RefSeq" id="XP_066800187.1">
    <property type="nucleotide sequence ID" value="XM_066949179.1"/>
</dbReference>
<dbReference type="PROSITE" id="PS00798">
    <property type="entry name" value="ALDOKETO_REDUCTASE_1"/>
    <property type="match status" value="1"/>
</dbReference>
<proteinExistence type="predicted"/>
<dbReference type="InterPro" id="IPR023210">
    <property type="entry name" value="NADP_OxRdtase_dom"/>
</dbReference>
<feature type="domain" description="NADP-dependent oxidoreductase" evidence="4">
    <location>
        <begin position="28"/>
        <end position="301"/>
    </location>
</feature>
<dbReference type="PANTHER" id="PTHR11732">
    <property type="entry name" value="ALDO/KETO REDUCTASE"/>
    <property type="match status" value="1"/>
</dbReference>
<dbReference type="CDD" id="cd19071">
    <property type="entry name" value="AKR_AKR1-5-like"/>
    <property type="match status" value="1"/>
</dbReference>
<organism evidence="5 6">
    <name type="scientific">Kwoniella newhampshirensis</name>
    <dbReference type="NCBI Taxonomy" id="1651941"/>
    <lineage>
        <taxon>Eukaryota</taxon>
        <taxon>Fungi</taxon>
        <taxon>Dikarya</taxon>
        <taxon>Basidiomycota</taxon>
        <taxon>Agaricomycotina</taxon>
        <taxon>Tremellomycetes</taxon>
        <taxon>Tremellales</taxon>
        <taxon>Cryptococcaceae</taxon>
        <taxon>Kwoniella</taxon>
    </lineage>
</organism>
<gene>
    <name evidence="5" type="ORF">IAR55_006092</name>
</gene>
<dbReference type="EMBL" id="JBCAWK010000012">
    <property type="protein sequence ID" value="KAK8845379.1"/>
    <property type="molecule type" value="Genomic_DNA"/>
</dbReference>
<feature type="active site" description="Proton donor" evidence="1">
    <location>
        <position position="61"/>
    </location>
</feature>
<evidence type="ECO:0000259" key="4">
    <source>
        <dbReference type="Pfam" id="PF00248"/>
    </source>
</evidence>
<sequence length="341" mass="38296">MSPTHFTLNNGLKMPVIGLGTVSHSPLFSLARARVPPGEVAKAVESALKSGYRHIDCAWAYGNEAEVGQGIKASGVPREEIWITSKLFELHHHPEHVELALKDTLKNLGIEYLDLYLMHWNINFQVDAPKGVVPTFDHAVKADNGKIKLDVELAENVTPTWREMEKLQEKGLVKSIGISNFNIYRTKKLLKDAKIKPVANQVELSIQCPQPELVDWLIKHDILPQGYSPLGGTGKTNLRENEVVQKIADKHGVQTANILLSWLVQRGVCPVPKSVTPERIANNLKVIDLSKDEFEELEKLAESHPPNRVCDQSDSFEPVYDIYQEKDAKFSDKVQYTKEDI</sequence>
<evidence type="ECO:0000256" key="1">
    <source>
        <dbReference type="PIRSR" id="PIRSR000097-1"/>
    </source>
</evidence>
<dbReference type="PROSITE" id="PS00062">
    <property type="entry name" value="ALDOKETO_REDUCTASE_2"/>
    <property type="match status" value="1"/>
</dbReference>
<dbReference type="Pfam" id="PF00248">
    <property type="entry name" value="Aldo_ket_red"/>
    <property type="match status" value="1"/>
</dbReference>
<feature type="site" description="Lowers pKa of active site Tyr" evidence="3">
    <location>
        <position position="86"/>
    </location>
</feature>
<dbReference type="SUPFAM" id="SSF51430">
    <property type="entry name" value="NAD(P)-linked oxidoreductase"/>
    <property type="match status" value="1"/>
</dbReference>
<dbReference type="InterPro" id="IPR036812">
    <property type="entry name" value="NAD(P)_OxRdtase_dom_sf"/>
</dbReference>
<dbReference type="InterPro" id="IPR020471">
    <property type="entry name" value="AKR"/>
</dbReference>
<evidence type="ECO:0000256" key="3">
    <source>
        <dbReference type="PIRSR" id="PIRSR000097-3"/>
    </source>
</evidence>
<feature type="binding site" evidence="2">
    <location>
        <position position="119"/>
    </location>
    <ligand>
        <name>substrate</name>
    </ligand>
</feature>
<reference evidence="5 6" key="1">
    <citation type="journal article" date="2024" name="bioRxiv">
        <title>Comparative genomics of Cryptococcus and Kwoniella reveals pathogenesis evolution and contrasting karyotype dynamics via intercentromeric recombination or chromosome fusion.</title>
        <authorList>
            <person name="Coelho M.A."/>
            <person name="David-Palma M."/>
            <person name="Shea T."/>
            <person name="Bowers K."/>
            <person name="McGinley-Smith S."/>
            <person name="Mohammad A.W."/>
            <person name="Gnirke A."/>
            <person name="Yurkov A.M."/>
            <person name="Nowrousian M."/>
            <person name="Sun S."/>
            <person name="Cuomo C.A."/>
            <person name="Heitman J."/>
        </authorList>
    </citation>
    <scope>NUCLEOTIDE SEQUENCE [LARGE SCALE GENOMIC DNA]</scope>
    <source>
        <strain evidence="5 6">CBS 13917</strain>
    </source>
</reference>
<dbReference type="KEGG" id="kne:92183350"/>
<dbReference type="InterPro" id="IPR018170">
    <property type="entry name" value="Aldo/ket_reductase_CS"/>
</dbReference>
<evidence type="ECO:0000313" key="6">
    <source>
        <dbReference type="Proteomes" id="UP001388673"/>
    </source>
</evidence>
<dbReference type="FunFam" id="3.20.20.100:FF:000034">
    <property type="entry name" value="Chromosome 7, whole genome shotgun sequence"/>
    <property type="match status" value="1"/>
</dbReference>
<dbReference type="PRINTS" id="PR00069">
    <property type="entry name" value="ALDKETRDTASE"/>
</dbReference>
<dbReference type="AlphaFoldDB" id="A0AAW0YJR1"/>
<keyword evidence="6" id="KW-1185">Reference proteome</keyword>
<name>A0AAW0YJR1_9TREE</name>
<dbReference type="PIRSF" id="PIRSF000097">
    <property type="entry name" value="AKR"/>
    <property type="match status" value="1"/>
</dbReference>